<accession>A0A415RU20</accession>
<dbReference type="GO" id="GO:0008270">
    <property type="term" value="F:zinc ion binding"/>
    <property type="evidence" value="ECO:0007669"/>
    <property type="project" value="InterPro"/>
</dbReference>
<name>A0A415RU20_MEDGN</name>
<proteinExistence type="predicted"/>
<dbReference type="GO" id="GO:0004519">
    <property type="term" value="F:endonuclease activity"/>
    <property type="evidence" value="ECO:0007669"/>
    <property type="project" value="UniProtKB-KW"/>
</dbReference>
<gene>
    <name evidence="3" type="ORF">DWZ50_20960</name>
    <name evidence="2" type="ORF">PNW85_21040</name>
</gene>
<reference evidence="2" key="2">
    <citation type="submission" date="2023-01" db="EMBL/GenBank/DDBJ databases">
        <title>Human gut microbiome strain richness.</title>
        <authorList>
            <person name="Chen-Liaw A."/>
        </authorList>
    </citation>
    <scope>NUCLEOTIDE SEQUENCE</scope>
    <source>
        <strain evidence="2">RTP21484st1_H11_RTP21484_190118</strain>
    </source>
</reference>
<dbReference type="Gene3D" id="1.10.30.50">
    <property type="match status" value="1"/>
</dbReference>
<comment type="caution">
    <text evidence="3">The sequence shown here is derived from an EMBL/GenBank/DDBJ whole genome shotgun (WGS) entry which is preliminary data.</text>
</comment>
<sequence>MNYNSYILGIRNYYETASHVSIDFAEMYYQTLKTLYIRLKPVARYEIPRSPPLLYRRKFKNNYRTFTIKGISLFPLADVQWKKTMTFNNNMCNYTKDGRILVYKKLDGYITREINHLLNISYENGRVEYMDNRISKYSGQRGRCAVSQLFLLAREIHCHHIIPVSQGGTDKFNNLIIVHKDIHGLIHATKEETIRKLLDKFNLNKKQMAKLNKLRKKCNLTEINF</sequence>
<dbReference type="EMBL" id="JAQMLA010000219">
    <property type="protein sequence ID" value="MDB8689075.1"/>
    <property type="molecule type" value="Genomic_DNA"/>
</dbReference>
<keyword evidence="3" id="KW-0378">Hydrolase</keyword>
<dbReference type="Pfam" id="PF01844">
    <property type="entry name" value="HNH"/>
    <property type="match status" value="1"/>
</dbReference>
<dbReference type="RefSeq" id="WP_118445630.1">
    <property type="nucleotide sequence ID" value="NZ_JAQMLA010000219.1"/>
</dbReference>
<evidence type="ECO:0000313" key="2">
    <source>
        <dbReference type="EMBL" id="MDB8689075.1"/>
    </source>
</evidence>
<dbReference type="GO" id="GO:0003676">
    <property type="term" value="F:nucleic acid binding"/>
    <property type="evidence" value="ECO:0007669"/>
    <property type="project" value="InterPro"/>
</dbReference>
<dbReference type="CDD" id="cd00085">
    <property type="entry name" value="HNHc"/>
    <property type="match status" value="1"/>
</dbReference>
<dbReference type="Proteomes" id="UP001212160">
    <property type="component" value="Unassembled WGS sequence"/>
</dbReference>
<dbReference type="InterPro" id="IPR003615">
    <property type="entry name" value="HNH_nuc"/>
</dbReference>
<dbReference type="Proteomes" id="UP000285610">
    <property type="component" value="Unassembled WGS sequence"/>
</dbReference>
<evidence type="ECO:0000313" key="4">
    <source>
        <dbReference type="Proteomes" id="UP000285610"/>
    </source>
</evidence>
<protein>
    <submittedName>
        <fullName evidence="2 3">HNH endonuclease</fullName>
    </submittedName>
</protein>
<dbReference type="AlphaFoldDB" id="A0A415RU20"/>
<dbReference type="EMBL" id="QRQE01000174">
    <property type="protein sequence ID" value="RHM65366.1"/>
    <property type="molecule type" value="Genomic_DNA"/>
</dbReference>
<reference evidence="3 4" key="1">
    <citation type="submission" date="2018-08" db="EMBL/GenBank/DDBJ databases">
        <title>A genome reference for cultivated species of the human gut microbiota.</title>
        <authorList>
            <person name="Zou Y."/>
            <person name="Xue W."/>
            <person name="Luo G."/>
        </authorList>
    </citation>
    <scope>NUCLEOTIDE SEQUENCE [LARGE SCALE GENOMIC DNA]</scope>
    <source>
        <strain evidence="3 4">AF33-12</strain>
    </source>
</reference>
<dbReference type="SMART" id="SM00507">
    <property type="entry name" value="HNHc"/>
    <property type="match status" value="1"/>
</dbReference>
<evidence type="ECO:0000259" key="1">
    <source>
        <dbReference type="SMART" id="SM00507"/>
    </source>
</evidence>
<evidence type="ECO:0000313" key="3">
    <source>
        <dbReference type="EMBL" id="RHM65366.1"/>
    </source>
</evidence>
<organism evidence="3 4">
    <name type="scientific">Mediterraneibacter gnavus</name>
    <name type="common">Ruminococcus gnavus</name>
    <dbReference type="NCBI Taxonomy" id="33038"/>
    <lineage>
        <taxon>Bacteria</taxon>
        <taxon>Bacillati</taxon>
        <taxon>Bacillota</taxon>
        <taxon>Clostridia</taxon>
        <taxon>Lachnospirales</taxon>
        <taxon>Lachnospiraceae</taxon>
        <taxon>Mediterraneibacter</taxon>
    </lineage>
</organism>
<keyword evidence="3" id="KW-0540">Nuclease</keyword>
<dbReference type="InterPro" id="IPR002711">
    <property type="entry name" value="HNH"/>
</dbReference>
<feature type="domain" description="HNH nuclease" evidence="1">
    <location>
        <begin position="133"/>
        <end position="184"/>
    </location>
</feature>
<keyword evidence="3" id="KW-0255">Endonuclease</keyword>